<accession>A0A1I2NRT7</accession>
<dbReference type="SUPFAM" id="SSF49785">
    <property type="entry name" value="Galactose-binding domain-like"/>
    <property type="match status" value="1"/>
</dbReference>
<feature type="signal peptide" evidence="7">
    <location>
        <begin position="1"/>
        <end position="17"/>
    </location>
</feature>
<dbReference type="RefSeq" id="WP_177188400.1">
    <property type="nucleotide sequence ID" value="NZ_FOPC01000001.1"/>
</dbReference>
<dbReference type="PROSITE" id="PS50093">
    <property type="entry name" value="PKD"/>
    <property type="match status" value="1"/>
</dbReference>
<dbReference type="InterPro" id="IPR051048">
    <property type="entry name" value="Peptidase_S8/S53_subtilisin"/>
</dbReference>
<dbReference type="Gene3D" id="2.60.120.380">
    <property type="match status" value="1"/>
</dbReference>
<dbReference type="Proteomes" id="UP000199642">
    <property type="component" value="Unassembled WGS sequence"/>
</dbReference>
<keyword evidence="2" id="KW-0645">Protease</keyword>
<dbReference type="PROSITE" id="PS51892">
    <property type="entry name" value="SUBTILASE"/>
    <property type="match status" value="1"/>
</dbReference>
<dbReference type="InterPro" id="IPR034058">
    <property type="entry name" value="TagA/B/C/D_pept_dom"/>
</dbReference>
<dbReference type="SUPFAM" id="SSF49299">
    <property type="entry name" value="PKD domain"/>
    <property type="match status" value="1"/>
</dbReference>
<dbReference type="Gene3D" id="2.60.40.10">
    <property type="entry name" value="Immunoglobulins"/>
    <property type="match status" value="1"/>
</dbReference>
<dbReference type="InterPro" id="IPR013783">
    <property type="entry name" value="Ig-like_fold"/>
</dbReference>
<feature type="domain" description="PKD" evidence="8">
    <location>
        <begin position="923"/>
        <end position="974"/>
    </location>
</feature>
<dbReference type="EMBL" id="FOPC01000001">
    <property type="protein sequence ID" value="SFG05720.1"/>
    <property type="molecule type" value="Genomic_DNA"/>
</dbReference>
<dbReference type="AlphaFoldDB" id="A0A1I2NRT7"/>
<dbReference type="Pfam" id="PF00082">
    <property type="entry name" value="Peptidase_S8"/>
    <property type="match status" value="1"/>
</dbReference>
<dbReference type="CDD" id="cd04842">
    <property type="entry name" value="Peptidases_S8_Kp43_protease"/>
    <property type="match status" value="1"/>
</dbReference>
<evidence type="ECO:0000256" key="4">
    <source>
        <dbReference type="ARBA" id="ARBA00022825"/>
    </source>
</evidence>
<dbReference type="PROSITE" id="PS00138">
    <property type="entry name" value="SUBTILASE_SER"/>
    <property type="match status" value="1"/>
</dbReference>
<dbReference type="InterPro" id="IPR026444">
    <property type="entry name" value="Secre_tail"/>
</dbReference>
<keyword evidence="10" id="KW-1185">Reference proteome</keyword>
<dbReference type="GO" id="GO:0004252">
    <property type="term" value="F:serine-type endopeptidase activity"/>
    <property type="evidence" value="ECO:0007669"/>
    <property type="project" value="InterPro"/>
</dbReference>
<evidence type="ECO:0000313" key="10">
    <source>
        <dbReference type="Proteomes" id="UP000199642"/>
    </source>
</evidence>
<dbReference type="Gene3D" id="3.40.50.200">
    <property type="entry name" value="Peptidase S8/S53 domain"/>
    <property type="match status" value="1"/>
</dbReference>
<evidence type="ECO:0000256" key="3">
    <source>
        <dbReference type="ARBA" id="ARBA00022801"/>
    </source>
</evidence>
<protein>
    <submittedName>
        <fullName evidence="9">Por secretion system C-terminal sorting domain-containing protein</fullName>
    </submittedName>
</protein>
<keyword evidence="3" id="KW-0378">Hydrolase</keyword>
<gene>
    <name evidence="9" type="ORF">SAMN04487988_101242</name>
</gene>
<dbReference type="PANTHER" id="PTHR43399:SF4">
    <property type="entry name" value="CELL WALL-ASSOCIATED PROTEASE"/>
    <property type="match status" value="1"/>
</dbReference>
<dbReference type="PANTHER" id="PTHR43399">
    <property type="entry name" value="SUBTILISIN-RELATED"/>
    <property type="match status" value="1"/>
</dbReference>
<evidence type="ECO:0000256" key="5">
    <source>
        <dbReference type="PROSITE-ProRule" id="PRU01240"/>
    </source>
</evidence>
<dbReference type="CDD" id="cd00146">
    <property type="entry name" value="PKD"/>
    <property type="match status" value="1"/>
</dbReference>
<name>A0A1I2NRT7_9BACT</name>
<evidence type="ECO:0000256" key="7">
    <source>
        <dbReference type="SAM" id="SignalP"/>
    </source>
</evidence>
<evidence type="ECO:0000256" key="2">
    <source>
        <dbReference type="ARBA" id="ARBA00022670"/>
    </source>
</evidence>
<dbReference type="InterPro" id="IPR036852">
    <property type="entry name" value="Peptidase_S8/S53_dom_sf"/>
</dbReference>
<keyword evidence="4" id="KW-0720">Serine protease</keyword>
<dbReference type="InterPro" id="IPR022409">
    <property type="entry name" value="PKD/Chitinase_dom"/>
</dbReference>
<proteinExistence type="inferred from homology"/>
<evidence type="ECO:0000256" key="1">
    <source>
        <dbReference type="ARBA" id="ARBA00011073"/>
    </source>
</evidence>
<dbReference type="InterPro" id="IPR035986">
    <property type="entry name" value="PKD_dom_sf"/>
</dbReference>
<dbReference type="InterPro" id="IPR023828">
    <property type="entry name" value="Peptidase_S8_Ser-AS"/>
</dbReference>
<organism evidence="9 10">
    <name type="scientific">Algoriphagus hitonicola</name>
    <dbReference type="NCBI Taxonomy" id="435880"/>
    <lineage>
        <taxon>Bacteria</taxon>
        <taxon>Pseudomonadati</taxon>
        <taxon>Bacteroidota</taxon>
        <taxon>Cytophagia</taxon>
        <taxon>Cytophagales</taxon>
        <taxon>Cyclobacteriaceae</taxon>
        <taxon>Algoriphagus</taxon>
    </lineage>
</organism>
<dbReference type="SMART" id="SM00089">
    <property type="entry name" value="PKD"/>
    <property type="match status" value="1"/>
</dbReference>
<evidence type="ECO:0000313" key="9">
    <source>
        <dbReference type="EMBL" id="SFG05720.1"/>
    </source>
</evidence>
<comment type="caution">
    <text evidence="5">Lacks conserved residue(s) required for the propagation of feature annotation.</text>
</comment>
<feature type="region of interest" description="Disordered" evidence="6">
    <location>
        <begin position="267"/>
        <end position="288"/>
    </location>
</feature>
<comment type="similarity">
    <text evidence="1 5">Belongs to the peptidase S8 family.</text>
</comment>
<dbReference type="InterPro" id="IPR008979">
    <property type="entry name" value="Galactose-bd-like_sf"/>
</dbReference>
<dbReference type="InterPro" id="IPR000601">
    <property type="entry name" value="PKD_dom"/>
</dbReference>
<sequence>MKSLLLLSGMFLSVAFGQQVVGQEQGSNQNFEKFKQSYPRIFESKNLVLEKARQRGIPATIELPNNIKAELQYFDETDSPIYYTIFNSTAAKTTGANALQPGGELNLNLSGQGMTVGIYDQTRPKADHVEFEDRLTQVDGSTETISNHATHVSGTILAAGVNTNARGMAYDATGWSFNWESDLSKMNGNAYDPETKPNGHILSNHSYGNIVGWYRNASNNWVWSGNPSIDEDEDYRFGFYSAKSKGLDDLMVDKPYYTIVWAAGNDRNDTGDGTRNPDGPDDSIGPEGVAKNVITVGAVSGVPEYTGPGDVQISNFSSWGPTDDGRIKPDIVGMGVSVFSSAIADGGESDSYASLSGTSMASPNVTGSLLLLQQLFNERNNGRYMRSSTLKGLMINTSKEAGNNPGPDYIHGWGLLDVKSAAEIILNENGTSQFIREELLEENQTYEYEFISDGVTPIRATVAWIDPSGTPPSPSLNPENLMLVNDLDMRIIDEQGNIYYPWTLNPENGPNGRAAQDQDNFRDNVEQIQIDNPTSQRYRLVINHKGDLTNSQQEFSLIFKAGIIDGADETLYWIGGESGDWNNPANWSFTLGGSSANRIPDGGTRVVFEGSSGQSEVSLSASSEVFSINFFGNQLVNLNLEGNTINILNGLRISNQITSIVNGTMLFENSTDNQQLVELGQSALDDVSLKFARGSWRVISADHMDRVWIENSQVQFDIPIIRATELVLQGNAELQGNFDLIELEGDFQAGQGTVLREGTNLNFIGNSGKFENNSSNQAINLAALSGSYTLNTGGISELTVSDATLLMDTESISLNRLRLGQAATVDLGNTGELAVAEEIESIAESSEPSVIRSNTKGTIVHDIYRKYCFENIGVVNVDFEGEAIVNLGSGAVIENSTGWLAQNCDDVLFANFRVSFTCEGAAVTFENLSEGLAEEFSWNFADLGSSSSEHPIFVFDSPGNYLVSLEVSNETGSTVYEQEIEILPNELAKPVIVANGTTLTSQQPGSSYQWYLNGELIESATSRSLNASEDGIYQVAIFNESCNRISDPVVISALPDQEAELGRLGIFVGPVPSEDFVTVSVNNDYQGPIQLVLMDMAGRIFRKIDASKNSDKLEIELILPSNQGIYLIQIITNNLTVHKKVIKQ</sequence>
<dbReference type="STRING" id="435880.SAMN04487988_101242"/>
<dbReference type="Pfam" id="PF00801">
    <property type="entry name" value="PKD"/>
    <property type="match status" value="1"/>
</dbReference>
<feature type="chain" id="PRO_5011538107" evidence="7">
    <location>
        <begin position="18"/>
        <end position="1144"/>
    </location>
</feature>
<evidence type="ECO:0000259" key="8">
    <source>
        <dbReference type="PROSITE" id="PS50093"/>
    </source>
</evidence>
<dbReference type="GO" id="GO:0006508">
    <property type="term" value="P:proteolysis"/>
    <property type="evidence" value="ECO:0007669"/>
    <property type="project" value="UniProtKB-KW"/>
</dbReference>
<dbReference type="SUPFAM" id="SSF52743">
    <property type="entry name" value="Subtilisin-like"/>
    <property type="match status" value="1"/>
</dbReference>
<dbReference type="InterPro" id="IPR000209">
    <property type="entry name" value="Peptidase_S8/S53_dom"/>
</dbReference>
<keyword evidence="7" id="KW-0732">Signal</keyword>
<dbReference type="NCBIfam" id="TIGR04183">
    <property type="entry name" value="Por_Secre_tail"/>
    <property type="match status" value="1"/>
</dbReference>
<evidence type="ECO:0000256" key="6">
    <source>
        <dbReference type="SAM" id="MobiDB-lite"/>
    </source>
</evidence>
<reference evidence="10" key="1">
    <citation type="submission" date="2016-10" db="EMBL/GenBank/DDBJ databases">
        <authorList>
            <person name="Varghese N."/>
            <person name="Submissions S."/>
        </authorList>
    </citation>
    <scope>NUCLEOTIDE SEQUENCE [LARGE SCALE GENOMIC DNA]</scope>
    <source>
        <strain evidence="10">DSM 19315</strain>
    </source>
</reference>